<proteinExistence type="predicted"/>
<evidence type="ECO:0000256" key="1">
    <source>
        <dbReference type="SAM" id="MobiDB-lite"/>
    </source>
</evidence>
<keyword evidence="3" id="KW-1185">Reference proteome</keyword>
<protein>
    <submittedName>
        <fullName evidence="2">Uncharacterized protein</fullName>
    </submittedName>
</protein>
<organism evidence="2 3">
    <name type="scientific">Hyaloscypha hepaticicola</name>
    <dbReference type="NCBI Taxonomy" id="2082293"/>
    <lineage>
        <taxon>Eukaryota</taxon>
        <taxon>Fungi</taxon>
        <taxon>Dikarya</taxon>
        <taxon>Ascomycota</taxon>
        <taxon>Pezizomycotina</taxon>
        <taxon>Leotiomycetes</taxon>
        <taxon>Helotiales</taxon>
        <taxon>Hyaloscyphaceae</taxon>
        <taxon>Hyaloscypha</taxon>
    </lineage>
</organism>
<sequence length="81" mass="8925">MTCSEALAMSPYNLMVHALKVSDIIAKIQRALVASFGVPLPRLLSKLAYGRYLTAADGIVSKEGPSVNSRGRRRRGYNFRN</sequence>
<accession>A0A2J6QBD0</accession>
<gene>
    <name evidence="2" type="ORF">NA56DRAFT_41187</name>
</gene>
<reference evidence="2 3" key="1">
    <citation type="submission" date="2016-05" db="EMBL/GenBank/DDBJ databases">
        <title>A degradative enzymes factory behind the ericoid mycorrhizal symbiosis.</title>
        <authorList>
            <consortium name="DOE Joint Genome Institute"/>
            <person name="Martino E."/>
            <person name="Morin E."/>
            <person name="Grelet G."/>
            <person name="Kuo A."/>
            <person name="Kohler A."/>
            <person name="Daghino S."/>
            <person name="Barry K."/>
            <person name="Choi C."/>
            <person name="Cichocki N."/>
            <person name="Clum A."/>
            <person name="Copeland A."/>
            <person name="Hainaut M."/>
            <person name="Haridas S."/>
            <person name="Labutti K."/>
            <person name="Lindquist E."/>
            <person name="Lipzen A."/>
            <person name="Khouja H.-R."/>
            <person name="Murat C."/>
            <person name="Ohm R."/>
            <person name="Olson A."/>
            <person name="Spatafora J."/>
            <person name="Veneault-Fourrey C."/>
            <person name="Henrissat B."/>
            <person name="Grigoriev I."/>
            <person name="Martin F."/>
            <person name="Perotto S."/>
        </authorList>
    </citation>
    <scope>NUCLEOTIDE SEQUENCE [LARGE SCALE GENOMIC DNA]</scope>
    <source>
        <strain evidence="2 3">UAMH 7357</strain>
    </source>
</reference>
<feature type="compositionally biased region" description="Basic residues" evidence="1">
    <location>
        <begin position="70"/>
        <end position="81"/>
    </location>
</feature>
<name>A0A2J6QBD0_9HELO</name>
<evidence type="ECO:0000313" key="3">
    <source>
        <dbReference type="Proteomes" id="UP000235672"/>
    </source>
</evidence>
<dbReference type="Proteomes" id="UP000235672">
    <property type="component" value="Unassembled WGS sequence"/>
</dbReference>
<feature type="region of interest" description="Disordered" evidence="1">
    <location>
        <begin position="62"/>
        <end position="81"/>
    </location>
</feature>
<dbReference type="EMBL" id="KZ613474">
    <property type="protein sequence ID" value="PMD23556.1"/>
    <property type="molecule type" value="Genomic_DNA"/>
</dbReference>
<dbReference type="AlphaFoldDB" id="A0A2J6QBD0"/>
<evidence type="ECO:0000313" key="2">
    <source>
        <dbReference type="EMBL" id="PMD23556.1"/>
    </source>
</evidence>